<feature type="domain" description="Cupin type-2" evidence="1">
    <location>
        <begin position="43"/>
        <end position="87"/>
    </location>
</feature>
<gene>
    <name evidence="2" type="ORF">HH216_15160</name>
</gene>
<name>A0A7L5DUG4_9BACT</name>
<dbReference type="Pfam" id="PF07883">
    <property type="entry name" value="Cupin_2"/>
    <property type="match status" value="1"/>
</dbReference>
<protein>
    <submittedName>
        <fullName evidence="2">Cupin domain-containing protein</fullName>
    </submittedName>
</protein>
<dbReference type="SUPFAM" id="SSF51182">
    <property type="entry name" value="RmlC-like cupins"/>
    <property type="match status" value="1"/>
</dbReference>
<dbReference type="RefSeq" id="WP_169551571.1">
    <property type="nucleotide sequence ID" value="NZ_CP051677.1"/>
</dbReference>
<organism evidence="2 3">
    <name type="scientific">Spirosoma rhododendri</name>
    <dbReference type="NCBI Taxonomy" id="2728024"/>
    <lineage>
        <taxon>Bacteria</taxon>
        <taxon>Pseudomonadati</taxon>
        <taxon>Bacteroidota</taxon>
        <taxon>Cytophagia</taxon>
        <taxon>Cytophagales</taxon>
        <taxon>Cytophagaceae</taxon>
        <taxon>Spirosoma</taxon>
    </lineage>
</organism>
<proteinExistence type="predicted"/>
<dbReference type="InterPro" id="IPR013096">
    <property type="entry name" value="Cupin_2"/>
</dbReference>
<evidence type="ECO:0000313" key="2">
    <source>
        <dbReference type="EMBL" id="QJD79607.1"/>
    </source>
</evidence>
<dbReference type="KEGG" id="srho:HH216_15160"/>
<dbReference type="InterPro" id="IPR014710">
    <property type="entry name" value="RmlC-like_jellyroll"/>
</dbReference>
<dbReference type="AlphaFoldDB" id="A0A7L5DUG4"/>
<reference evidence="2 3" key="1">
    <citation type="submission" date="2020-04" db="EMBL/GenBank/DDBJ databases">
        <title>Genome sequencing of novel species.</title>
        <authorList>
            <person name="Heo J."/>
            <person name="Kim S.-J."/>
            <person name="Kim J.-S."/>
            <person name="Hong S.-B."/>
            <person name="Kwon S.-W."/>
        </authorList>
    </citation>
    <scope>NUCLEOTIDE SEQUENCE [LARGE SCALE GENOMIC DNA]</scope>
    <source>
        <strain evidence="2 3">CJU-R4</strain>
    </source>
</reference>
<sequence>MNQPLSLATGLLALQRHSAEFINLFAHGSLVVDFYKPDRVDKQPHPRHEVYIITNGTGTFDPAGCQMAVKPGDLLVVPAGTDHRFRHFPDDFATWVLFYGPDGGKEA</sequence>
<evidence type="ECO:0000313" key="3">
    <source>
        <dbReference type="Proteomes" id="UP000501128"/>
    </source>
</evidence>
<dbReference type="EMBL" id="CP051677">
    <property type="protein sequence ID" value="QJD79607.1"/>
    <property type="molecule type" value="Genomic_DNA"/>
</dbReference>
<evidence type="ECO:0000259" key="1">
    <source>
        <dbReference type="Pfam" id="PF07883"/>
    </source>
</evidence>
<dbReference type="Gene3D" id="2.60.120.10">
    <property type="entry name" value="Jelly Rolls"/>
    <property type="match status" value="1"/>
</dbReference>
<accession>A0A7L5DUG4</accession>
<dbReference type="InterPro" id="IPR011051">
    <property type="entry name" value="RmlC_Cupin_sf"/>
</dbReference>
<dbReference type="Proteomes" id="UP000501128">
    <property type="component" value="Chromosome"/>
</dbReference>
<keyword evidence="3" id="KW-1185">Reference proteome</keyword>